<dbReference type="PANTHER" id="PTHR48086:SF3">
    <property type="entry name" value="SODIUM_PROLINE SYMPORTER"/>
    <property type="match status" value="1"/>
</dbReference>
<feature type="transmembrane region" description="Helical" evidence="14">
    <location>
        <begin position="245"/>
        <end position="273"/>
    </location>
</feature>
<dbReference type="InterPro" id="IPR050277">
    <property type="entry name" value="Sodium:Solute_Symporter"/>
</dbReference>
<evidence type="ECO:0000256" key="9">
    <source>
        <dbReference type="ARBA" id="ARBA00023065"/>
    </source>
</evidence>
<keyword evidence="9" id="KW-0406">Ion transport</keyword>
<dbReference type="PROSITE" id="PS50283">
    <property type="entry name" value="NA_SOLUT_SYMP_3"/>
    <property type="match status" value="1"/>
</dbReference>
<keyword evidence="4" id="KW-1003">Cell membrane</keyword>
<evidence type="ECO:0000313" key="15">
    <source>
        <dbReference type="EMBL" id="GAA4827073.1"/>
    </source>
</evidence>
<evidence type="ECO:0000256" key="6">
    <source>
        <dbReference type="ARBA" id="ARBA00022847"/>
    </source>
</evidence>
<dbReference type="EMBL" id="BAABJX010000017">
    <property type="protein sequence ID" value="GAA4827073.1"/>
    <property type="molecule type" value="Genomic_DNA"/>
</dbReference>
<protein>
    <submittedName>
        <fullName evidence="15">Na+:solute symporter</fullName>
    </submittedName>
</protein>
<keyword evidence="11" id="KW-0739">Sodium transport</keyword>
<dbReference type="InterPro" id="IPR001734">
    <property type="entry name" value="Na/solute_symporter"/>
</dbReference>
<evidence type="ECO:0000256" key="12">
    <source>
        <dbReference type="ARBA" id="ARBA00033708"/>
    </source>
</evidence>
<feature type="transmembrane region" description="Helical" evidence="14">
    <location>
        <begin position="560"/>
        <end position="578"/>
    </location>
</feature>
<evidence type="ECO:0000256" key="11">
    <source>
        <dbReference type="ARBA" id="ARBA00023201"/>
    </source>
</evidence>
<evidence type="ECO:0000256" key="1">
    <source>
        <dbReference type="ARBA" id="ARBA00004651"/>
    </source>
</evidence>
<dbReference type="PANTHER" id="PTHR48086">
    <property type="entry name" value="SODIUM/PROLINE SYMPORTER-RELATED"/>
    <property type="match status" value="1"/>
</dbReference>
<evidence type="ECO:0000256" key="5">
    <source>
        <dbReference type="ARBA" id="ARBA00022692"/>
    </source>
</evidence>
<comment type="caution">
    <text evidence="15">The sequence shown here is derived from an EMBL/GenBank/DDBJ whole genome shotgun (WGS) entry which is preliminary data.</text>
</comment>
<evidence type="ECO:0000256" key="2">
    <source>
        <dbReference type="ARBA" id="ARBA00006434"/>
    </source>
</evidence>
<comment type="similarity">
    <text evidence="2 13">Belongs to the sodium:solute symporter (SSF) (TC 2.A.21) family.</text>
</comment>
<evidence type="ECO:0000256" key="4">
    <source>
        <dbReference type="ARBA" id="ARBA00022475"/>
    </source>
</evidence>
<evidence type="ECO:0000256" key="14">
    <source>
        <dbReference type="SAM" id="Phobius"/>
    </source>
</evidence>
<feature type="transmembrane region" description="Helical" evidence="14">
    <location>
        <begin position="467"/>
        <end position="487"/>
    </location>
</feature>
<proteinExistence type="inferred from homology"/>
<comment type="catalytic activity">
    <reaction evidence="12">
        <text>L-proline(in) + Na(+)(in) = L-proline(out) + Na(+)(out)</text>
        <dbReference type="Rhea" id="RHEA:28967"/>
        <dbReference type="ChEBI" id="CHEBI:29101"/>
        <dbReference type="ChEBI" id="CHEBI:60039"/>
    </reaction>
</comment>
<organism evidence="15 16">
    <name type="scientific">Algivirga pacifica</name>
    <dbReference type="NCBI Taxonomy" id="1162670"/>
    <lineage>
        <taxon>Bacteria</taxon>
        <taxon>Pseudomonadati</taxon>
        <taxon>Bacteroidota</taxon>
        <taxon>Cytophagia</taxon>
        <taxon>Cytophagales</taxon>
        <taxon>Flammeovirgaceae</taxon>
        <taxon>Algivirga</taxon>
    </lineage>
</organism>
<keyword evidence="6" id="KW-0769">Symport</keyword>
<keyword evidence="5 14" id="KW-0812">Transmembrane</keyword>
<evidence type="ECO:0000256" key="3">
    <source>
        <dbReference type="ARBA" id="ARBA00022448"/>
    </source>
</evidence>
<feature type="transmembrane region" description="Helical" evidence="14">
    <location>
        <begin position="45"/>
        <end position="62"/>
    </location>
</feature>
<feature type="transmembrane region" description="Helical" evidence="14">
    <location>
        <begin position="151"/>
        <end position="174"/>
    </location>
</feature>
<feature type="transmembrane region" description="Helical" evidence="14">
    <location>
        <begin position="413"/>
        <end position="431"/>
    </location>
</feature>
<dbReference type="Proteomes" id="UP001500298">
    <property type="component" value="Unassembled WGS sequence"/>
</dbReference>
<evidence type="ECO:0000256" key="7">
    <source>
        <dbReference type="ARBA" id="ARBA00022989"/>
    </source>
</evidence>
<sequence>MVLVGLYFQRKASSGIHAYFLGEGKMPWWALGASGMASNLDVSGTMINVAFIYALGAVGYFIEIRGGIVLIMAFMMTFMGQWNRRAKVMTMAEWMKVRFGEGRQGKMARLITAVAMILSSISIVTYFAMGAGKFIGEFLGLPDLLGFPAEFWAATLMIALSMIYTVSAGIYGVVWTDVFQGVLIMLTIVAVCVIAWVGEGVPEVFSTSLPLADGTFKAVETNRESWSSLIPSMQLDFLKGSAYEIYSLFGVVITFYLVKVIVEGASGTGGYIIQRFYAAKSDREVGLLTLFWTFLLSFRWPLVAAIAILGIRYGVSSGNPIEDPEKVLPTVIQHMIPTGLKGLLVAGLMAAAMSTFDSIVNSGASYWVKDIYQAFINPKASEKTLMRHSKWSSVVIVLSGLFMTLGIRSINEIYGWITVSLGAGLGIPLLLRWYWSRFNGYGFAIGTFMGMLGAITQKLWVPEATEYLSFVLISGVALSGCLLGTWLTEPTADNVLSEFYKITRPIGNWSKFRTQFSKEKLKKIDQENRRGIVSGFVAMFWQLSLFATGMMLVMKNWPTFWTLLGTTLVLSGILYFYWYRHLSEESTEEAVMVEQEDSELVL</sequence>
<evidence type="ECO:0000256" key="8">
    <source>
        <dbReference type="ARBA" id="ARBA00023053"/>
    </source>
</evidence>
<feature type="transmembrane region" description="Helical" evidence="14">
    <location>
        <begin position="438"/>
        <end position="455"/>
    </location>
</feature>
<keyword evidence="16" id="KW-1185">Reference proteome</keyword>
<feature type="transmembrane region" description="Helical" evidence="14">
    <location>
        <begin position="532"/>
        <end position="554"/>
    </location>
</feature>
<dbReference type="InterPro" id="IPR038377">
    <property type="entry name" value="Na/Glc_symporter_sf"/>
</dbReference>
<keyword evidence="7 14" id="KW-1133">Transmembrane helix</keyword>
<keyword evidence="10 14" id="KW-0472">Membrane</keyword>
<accession>A0ABP9D8T4</accession>
<name>A0ABP9D8T4_9BACT</name>
<feature type="transmembrane region" description="Helical" evidence="14">
    <location>
        <begin position="285"/>
        <end position="311"/>
    </location>
</feature>
<feature type="transmembrane region" description="Helical" evidence="14">
    <location>
        <begin position="181"/>
        <end position="198"/>
    </location>
</feature>
<evidence type="ECO:0000313" key="16">
    <source>
        <dbReference type="Proteomes" id="UP001500298"/>
    </source>
</evidence>
<reference evidence="16" key="1">
    <citation type="journal article" date="2019" name="Int. J. Syst. Evol. Microbiol.">
        <title>The Global Catalogue of Microorganisms (GCM) 10K type strain sequencing project: providing services to taxonomists for standard genome sequencing and annotation.</title>
        <authorList>
            <consortium name="The Broad Institute Genomics Platform"/>
            <consortium name="The Broad Institute Genome Sequencing Center for Infectious Disease"/>
            <person name="Wu L."/>
            <person name="Ma J."/>
        </authorList>
    </citation>
    <scope>NUCLEOTIDE SEQUENCE [LARGE SCALE GENOMIC DNA]</scope>
    <source>
        <strain evidence="16">JCM 18326</strain>
    </source>
</reference>
<keyword evidence="8" id="KW-0915">Sodium</keyword>
<comment type="subcellular location">
    <subcellularLocation>
        <location evidence="1">Cell membrane</location>
        <topology evidence="1">Multi-pass membrane protein</topology>
    </subcellularLocation>
</comment>
<keyword evidence="3" id="KW-0813">Transport</keyword>
<evidence type="ECO:0000256" key="10">
    <source>
        <dbReference type="ARBA" id="ARBA00023136"/>
    </source>
</evidence>
<feature type="transmembrane region" description="Helical" evidence="14">
    <location>
        <begin position="107"/>
        <end position="131"/>
    </location>
</feature>
<dbReference type="Pfam" id="PF00474">
    <property type="entry name" value="SSF"/>
    <property type="match status" value="1"/>
</dbReference>
<gene>
    <name evidence="15" type="ORF">GCM10023331_09820</name>
</gene>
<feature type="transmembrane region" description="Helical" evidence="14">
    <location>
        <begin position="389"/>
        <end position="407"/>
    </location>
</feature>
<dbReference type="Gene3D" id="1.20.1730.10">
    <property type="entry name" value="Sodium/glucose cotransporter"/>
    <property type="match status" value="1"/>
</dbReference>
<evidence type="ECO:0000256" key="13">
    <source>
        <dbReference type="RuleBase" id="RU362091"/>
    </source>
</evidence>